<dbReference type="InterPro" id="IPR044824">
    <property type="entry name" value="MAIN-like"/>
</dbReference>
<dbReference type="Pfam" id="PF10536">
    <property type="entry name" value="PMD"/>
    <property type="match status" value="1"/>
</dbReference>
<dbReference type="PANTHER" id="PTHR46033">
    <property type="entry name" value="PROTEIN MAIN-LIKE 2"/>
    <property type="match status" value="1"/>
</dbReference>
<name>A0A7J9DW04_9ROSI</name>
<organism evidence="2 3">
    <name type="scientific">Gossypium trilobum</name>
    <dbReference type="NCBI Taxonomy" id="34281"/>
    <lineage>
        <taxon>Eukaryota</taxon>
        <taxon>Viridiplantae</taxon>
        <taxon>Streptophyta</taxon>
        <taxon>Embryophyta</taxon>
        <taxon>Tracheophyta</taxon>
        <taxon>Spermatophyta</taxon>
        <taxon>Magnoliopsida</taxon>
        <taxon>eudicotyledons</taxon>
        <taxon>Gunneridae</taxon>
        <taxon>Pentapetalae</taxon>
        <taxon>rosids</taxon>
        <taxon>malvids</taxon>
        <taxon>Malvales</taxon>
        <taxon>Malvaceae</taxon>
        <taxon>Malvoideae</taxon>
        <taxon>Gossypium</taxon>
    </lineage>
</organism>
<reference evidence="2 3" key="1">
    <citation type="journal article" date="2019" name="Genome Biol. Evol.">
        <title>Insights into the evolution of the New World diploid cottons (Gossypium, subgenus Houzingenia) based on genome sequencing.</title>
        <authorList>
            <person name="Grover C.E."/>
            <person name="Arick M.A. 2nd"/>
            <person name="Thrash A."/>
            <person name="Conover J.L."/>
            <person name="Sanders W.S."/>
            <person name="Peterson D.G."/>
            <person name="Frelichowski J.E."/>
            <person name="Scheffler J.A."/>
            <person name="Scheffler B.E."/>
            <person name="Wendel J.F."/>
        </authorList>
    </citation>
    <scope>NUCLEOTIDE SEQUENCE [LARGE SCALE GENOMIC DNA]</scope>
    <source>
        <strain evidence="2">8</strain>
        <tissue evidence="2">Leaf</tissue>
    </source>
</reference>
<comment type="caution">
    <text evidence="2">The sequence shown here is derived from an EMBL/GenBank/DDBJ whole genome shotgun (WGS) entry which is preliminary data.</text>
</comment>
<evidence type="ECO:0000259" key="1">
    <source>
        <dbReference type="Pfam" id="PF10536"/>
    </source>
</evidence>
<evidence type="ECO:0000313" key="3">
    <source>
        <dbReference type="Proteomes" id="UP000593568"/>
    </source>
</evidence>
<dbReference type="Proteomes" id="UP000593568">
    <property type="component" value="Unassembled WGS sequence"/>
</dbReference>
<gene>
    <name evidence="2" type="ORF">Gotri_014015</name>
</gene>
<dbReference type="InterPro" id="IPR019557">
    <property type="entry name" value="AminoTfrase-like_pln_mobile"/>
</dbReference>
<proteinExistence type="predicted"/>
<evidence type="ECO:0000313" key="2">
    <source>
        <dbReference type="EMBL" id="MBA0764714.1"/>
    </source>
</evidence>
<dbReference type="EMBL" id="JABEZW010000005">
    <property type="protein sequence ID" value="MBA0764714.1"/>
    <property type="molecule type" value="Genomic_DNA"/>
</dbReference>
<keyword evidence="3" id="KW-1185">Reference proteome</keyword>
<protein>
    <recommendedName>
        <fullName evidence="1">Aminotransferase-like plant mobile domain-containing protein</fullName>
    </recommendedName>
</protein>
<dbReference type="AlphaFoldDB" id="A0A7J9DW04"/>
<dbReference type="GO" id="GO:0010073">
    <property type="term" value="P:meristem maintenance"/>
    <property type="evidence" value="ECO:0007669"/>
    <property type="project" value="InterPro"/>
</dbReference>
<feature type="domain" description="Aminotransferase-like plant mobile" evidence="1">
    <location>
        <begin position="28"/>
        <end position="145"/>
    </location>
</feature>
<sequence length="147" mass="16654">MFGPPSFLIENYLREAGFWHVATIGRGCKLNSKLISALIERWRPETYTFHLPCGACTITLEDVQLQLGLPVDDSALTGFVQSTDWGVVCYDLLGAILDNIYEVRIEMGWLRDTFPELGNDSTEVERIRYVRGYIPEMIGGYLMPDLS</sequence>
<dbReference type="PANTHER" id="PTHR46033:SF8">
    <property type="entry name" value="PROTEIN MAINTENANCE OF MERISTEMS-LIKE"/>
    <property type="match status" value="1"/>
</dbReference>
<accession>A0A7J9DW04</accession>